<organism evidence="5 6">
    <name type="scientific">Pedococcus ginsenosidimutans</name>
    <dbReference type="NCBI Taxonomy" id="490570"/>
    <lineage>
        <taxon>Bacteria</taxon>
        <taxon>Bacillati</taxon>
        <taxon>Actinomycetota</taxon>
        <taxon>Actinomycetes</taxon>
        <taxon>Micrococcales</taxon>
        <taxon>Intrasporangiaceae</taxon>
        <taxon>Pedococcus</taxon>
    </lineage>
</organism>
<sequence>MGGMALTTVAALATNPMAMFEMSVACEVFGLDRTDDGVPPFTFITCGEAAGEPVATTSGGQFVPSHAWADAVDADLVVIPAGGVRDEYPEALLETIREAHRRGATILSICTGAFVLGETGLLDGLSAVTHWRYAEEFARRFPRTRVSMDVLYIDEGSIITGAGTAAGIDACLHLVRRELGSAVATRIARRMVVPPQRDGGQRQYVESPLPETSCESIQPVLNHITENLDEPHTVPDLARLAMMSERTFARRFVAETGTTPHRWIVQQRVLRARELLEQTDLPVDSVATHSGFGSAALLRTHFQSVVGTSPQRYRREFSAR</sequence>
<name>A0ABP8Y1H2_9MICO</name>
<dbReference type="Gene3D" id="1.10.10.60">
    <property type="entry name" value="Homeodomain-like"/>
    <property type="match status" value="1"/>
</dbReference>
<dbReference type="CDD" id="cd03137">
    <property type="entry name" value="GATase1_AraC_1"/>
    <property type="match status" value="1"/>
</dbReference>
<dbReference type="SMART" id="SM00342">
    <property type="entry name" value="HTH_ARAC"/>
    <property type="match status" value="1"/>
</dbReference>
<evidence type="ECO:0000256" key="2">
    <source>
        <dbReference type="ARBA" id="ARBA00023125"/>
    </source>
</evidence>
<dbReference type="PANTHER" id="PTHR43130:SF3">
    <property type="entry name" value="HTH-TYPE TRANSCRIPTIONAL REGULATOR RV1931C"/>
    <property type="match status" value="1"/>
</dbReference>
<dbReference type="Proteomes" id="UP001500556">
    <property type="component" value="Unassembled WGS sequence"/>
</dbReference>
<gene>
    <name evidence="5" type="ORF">GCM10025782_15070</name>
</gene>
<dbReference type="InterPro" id="IPR018060">
    <property type="entry name" value="HTH_AraC"/>
</dbReference>
<dbReference type="InterPro" id="IPR029062">
    <property type="entry name" value="Class_I_gatase-like"/>
</dbReference>
<dbReference type="InterPro" id="IPR052158">
    <property type="entry name" value="INH-QAR"/>
</dbReference>
<dbReference type="InterPro" id="IPR002818">
    <property type="entry name" value="DJ-1/PfpI"/>
</dbReference>
<keyword evidence="6" id="KW-1185">Reference proteome</keyword>
<keyword evidence="3" id="KW-0804">Transcription</keyword>
<reference evidence="6" key="1">
    <citation type="journal article" date="2019" name="Int. J. Syst. Evol. Microbiol.">
        <title>The Global Catalogue of Microorganisms (GCM) 10K type strain sequencing project: providing services to taxonomists for standard genome sequencing and annotation.</title>
        <authorList>
            <consortium name="The Broad Institute Genomics Platform"/>
            <consortium name="The Broad Institute Genome Sequencing Center for Infectious Disease"/>
            <person name="Wu L."/>
            <person name="Ma J."/>
        </authorList>
    </citation>
    <scope>NUCLEOTIDE SEQUENCE [LARGE SCALE GENOMIC DNA]</scope>
    <source>
        <strain evidence="6">JCM 18961</strain>
    </source>
</reference>
<evidence type="ECO:0000256" key="3">
    <source>
        <dbReference type="ARBA" id="ARBA00023163"/>
    </source>
</evidence>
<evidence type="ECO:0000313" key="5">
    <source>
        <dbReference type="EMBL" id="GAA4718754.1"/>
    </source>
</evidence>
<comment type="caution">
    <text evidence="5">The sequence shown here is derived from an EMBL/GenBank/DDBJ whole genome shotgun (WGS) entry which is preliminary data.</text>
</comment>
<dbReference type="SUPFAM" id="SSF52317">
    <property type="entry name" value="Class I glutamine amidotransferase-like"/>
    <property type="match status" value="1"/>
</dbReference>
<dbReference type="Pfam" id="PF12833">
    <property type="entry name" value="HTH_18"/>
    <property type="match status" value="1"/>
</dbReference>
<protein>
    <submittedName>
        <fullName evidence="5">Helix-turn-helix domain-containing protein</fullName>
    </submittedName>
</protein>
<evidence type="ECO:0000313" key="6">
    <source>
        <dbReference type="Proteomes" id="UP001500556"/>
    </source>
</evidence>
<keyword evidence="2" id="KW-0238">DNA-binding</keyword>
<dbReference type="InterPro" id="IPR018062">
    <property type="entry name" value="HTH_AraC-typ_CS"/>
</dbReference>
<dbReference type="PROSITE" id="PS01124">
    <property type="entry name" value="HTH_ARAC_FAMILY_2"/>
    <property type="match status" value="1"/>
</dbReference>
<accession>A0ABP8Y1H2</accession>
<keyword evidence="1" id="KW-0805">Transcription regulation</keyword>
<dbReference type="Pfam" id="PF01965">
    <property type="entry name" value="DJ-1_PfpI"/>
    <property type="match status" value="1"/>
</dbReference>
<dbReference type="PANTHER" id="PTHR43130">
    <property type="entry name" value="ARAC-FAMILY TRANSCRIPTIONAL REGULATOR"/>
    <property type="match status" value="1"/>
</dbReference>
<dbReference type="Gene3D" id="3.40.50.880">
    <property type="match status" value="1"/>
</dbReference>
<dbReference type="SUPFAM" id="SSF46689">
    <property type="entry name" value="Homeodomain-like"/>
    <property type="match status" value="2"/>
</dbReference>
<dbReference type="InterPro" id="IPR009057">
    <property type="entry name" value="Homeodomain-like_sf"/>
</dbReference>
<evidence type="ECO:0000259" key="4">
    <source>
        <dbReference type="PROSITE" id="PS01124"/>
    </source>
</evidence>
<dbReference type="EMBL" id="BAABLO010000004">
    <property type="protein sequence ID" value="GAA4718754.1"/>
    <property type="molecule type" value="Genomic_DNA"/>
</dbReference>
<evidence type="ECO:0000256" key="1">
    <source>
        <dbReference type="ARBA" id="ARBA00023015"/>
    </source>
</evidence>
<dbReference type="PROSITE" id="PS00041">
    <property type="entry name" value="HTH_ARAC_FAMILY_1"/>
    <property type="match status" value="1"/>
</dbReference>
<feature type="domain" description="HTH araC/xylS-type" evidence="4">
    <location>
        <begin position="218"/>
        <end position="316"/>
    </location>
</feature>
<proteinExistence type="predicted"/>